<accession>A0ABU6DNJ2</accession>
<evidence type="ECO:0000313" key="2">
    <source>
        <dbReference type="EMBL" id="MEB4798890.1"/>
    </source>
</evidence>
<keyword evidence="1" id="KW-0233">DNA recombination</keyword>
<evidence type="ECO:0000313" key="3">
    <source>
        <dbReference type="Proteomes" id="UP001355653"/>
    </source>
</evidence>
<evidence type="ECO:0000256" key="1">
    <source>
        <dbReference type="ARBA" id="ARBA00023172"/>
    </source>
</evidence>
<sequence>MMKSIQLSERLMFAPYQYNWIEEDGIKHEWSLISIQLDRTLIRLTDYHKYVGVLNGSEYAYYSDNDSVRRVCNFLTYALFKHYGRNKAKRITDIPFQCAVDYINEYSKTKSSKGNYPSMQSVEKERYAICHFMKNLGEKRSDYNEHYYVRKALVESTSTNKLKGKKRSRAVWEYEIPAKYLGDSSYGLLRDIPQKAIPILLRAVKREEPELVLAVLLQLCAGIREGEIVNIRRANSIYPNGIRYVKENGKFTSFEVDLTREYVLRGDGKKTGKIKIKRKQTVYPIFLEIIQEAYEEHLKMINEKYLEPEAPLFVNSSINAKTGKRMAISKQSYCKKIVNIMRGIVLPELLRSDDIELKVFGMMLNESNWGLHAFRHWFTVQLVLNGEDINGIAFWRGDSSLETAFAYLQNKGEIMRLYQKASEEVGNDIINAINKEDFYGL</sequence>
<reference evidence="2 3" key="1">
    <citation type="submission" date="2023-03" db="EMBL/GenBank/DDBJ databases">
        <title>Bacillus Genome Sequencing.</title>
        <authorList>
            <person name="Dunlap C."/>
        </authorList>
    </citation>
    <scope>NUCLEOTIDE SEQUENCE [LARGE SCALE GENOMIC DNA]</scope>
    <source>
        <strain evidence="2 3">NRS-1351</strain>
    </source>
</reference>
<dbReference type="SUPFAM" id="SSF56349">
    <property type="entry name" value="DNA breaking-rejoining enzymes"/>
    <property type="match status" value="1"/>
</dbReference>
<dbReference type="Proteomes" id="UP001355653">
    <property type="component" value="Unassembled WGS sequence"/>
</dbReference>
<comment type="caution">
    <text evidence="2">The sequence shown here is derived from an EMBL/GenBank/DDBJ whole genome shotgun (WGS) entry which is preliminary data.</text>
</comment>
<dbReference type="EMBL" id="JAROBY010000089">
    <property type="protein sequence ID" value="MEB4798890.1"/>
    <property type="molecule type" value="Genomic_DNA"/>
</dbReference>
<dbReference type="InterPro" id="IPR013762">
    <property type="entry name" value="Integrase-like_cat_sf"/>
</dbReference>
<dbReference type="RefSeq" id="WP_127458644.1">
    <property type="nucleotide sequence ID" value="NZ_JAROBY010000089.1"/>
</dbReference>
<dbReference type="Gene3D" id="1.10.443.10">
    <property type="entry name" value="Intergrase catalytic core"/>
    <property type="match status" value="1"/>
</dbReference>
<protein>
    <submittedName>
        <fullName evidence="2">Site-specific integrase</fullName>
    </submittedName>
</protein>
<gene>
    <name evidence="2" type="ORF">P5G65_33850</name>
</gene>
<name>A0ABU6DNJ2_9BACL</name>
<proteinExistence type="predicted"/>
<keyword evidence="3" id="KW-1185">Reference proteome</keyword>
<organism evidence="2 3">
    <name type="scientific">Paenibacillus chondroitinus</name>
    <dbReference type="NCBI Taxonomy" id="59842"/>
    <lineage>
        <taxon>Bacteria</taxon>
        <taxon>Bacillati</taxon>
        <taxon>Bacillota</taxon>
        <taxon>Bacilli</taxon>
        <taxon>Bacillales</taxon>
        <taxon>Paenibacillaceae</taxon>
        <taxon>Paenibacillus</taxon>
    </lineage>
</organism>
<dbReference type="InterPro" id="IPR011010">
    <property type="entry name" value="DNA_brk_join_enz"/>
</dbReference>